<keyword evidence="3" id="KW-1185">Reference proteome</keyword>
<gene>
    <name evidence="2" type="ORF">FWILDA_LOCUS19211</name>
</gene>
<name>A0A9W4TBT0_9GLOM</name>
<dbReference type="OrthoDB" id="2361222at2759"/>
<feature type="compositionally biased region" description="Basic and acidic residues" evidence="1">
    <location>
        <begin position="26"/>
        <end position="40"/>
    </location>
</feature>
<evidence type="ECO:0000313" key="3">
    <source>
        <dbReference type="Proteomes" id="UP001153678"/>
    </source>
</evidence>
<proteinExistence type="predicted"/>
<sequence>KDEKLEKEILESCEKVVVEKVSKKTIKQKSEEKKQQKQKEQSSWSIGLDSIREGVSSIGSATNNVLQSGYDKIGSIAFSSGPDSVYHGYEIITLQSKATPETTQKIVSTQQTDGSIKLNEHVTKQLDISSDNIKKTVQNYGVSNKLKDISQNAWETALNLRYMTISSQTQDQVDKYKVQSEKAKQYLINELKDEKLVNELLTTSDKIIIEQSVQKEKKDAVATVQQSTSTEKVHEIVSNQKDDGSLQLTETISKELETDSTDSLVSSVKSYFTTKDI</sequence>
<evidence type="ECO:0000313" key="2">
    <source>
        <dbReference type="EMBL" id="CAI2199713.1"/>
    </source>
</evidence>
<feature type="non-terminal residue" evidence="2">
    <location>
        <position position="277"/>
    </location>
</feature>
<organism evidence="2 3">
    <name type="scientific">Funneliformis geosporum</name>
    <dbReference type="NCBI Taxonomy" id="1117311"/>
    <lineage>
        <taxon>Eukaryota</taxon>
        <taxon>Fungi</taxon>
        <taxon>Fungi incertae sedis</taxon>
        <taxon>Mucoromycota</taxon>
        <taxon>Glomeromycotina</taxon>
        <taxon>Glomeromycetes</taxon>
        <taxon>Glomerales</taxon>
        <taxon>Glomeraceae</taxon>
        <taxon>Funneliformis</taxon>
    </lineage>
</organism>
<reference evidence="2" key="1">
    <citation type="submission" date="2022-08" db="EMBL/GenBank/DDBJ databases">
        <authorList>
            <person name="Kallberg Y."/>
            <person name="Tangrot J."/>
            <person name="Rosling A."/>
        </authorList>
    </citation>
    <scope>NUCLEOTIDE SEQUENCE</scope>
    <source>
        <strain evidence="2">Wild A</strain>
    </source>
</reference>
<protein>
    <submittedName>
        <fullName evidence="2">17781_t:CDS:1</fullName>
    </submittedName>
</protein>
<evidence type="ECO:0000256" key="1">
    <source>
        <dbReference type="SAM" id="MobiDB-lite"/>
    </source>
</evidence>
<dbReference type="AlphaFoldDB" id="A0A9W4TBT0"/>
<feature type="non-terminal residue" evidence="2">
    <location>
        <position position="1"/>
    </location>
</feature>
<dbReference type="Proteomes" id="UP001153678">
    <property type="component" value="Unassembled WGS sequence"/>
</dbReference>
<accession>A0A9W4TBT0</accession>
<dbReference type="EMBL" id="CAMKVN010022100">
    <property type="protein sequence ID" value="CAI2199713.1"/>
    <property type="molecule type" value="Genomic_DNA"/>
</dbReference>
<comment type="caution">
    <text evidence="2">The sequence shown here is derived from an EMBL/GenBank/DDBJ whole genome shotgun (WGS) entry which is preliminary data.</text>
</comment>
<feature type="region of interest" description="Disordered" evidence="1">
    <location>
        <begin position="26"/>
        <end position="45"/>
    </location>
</feature>